<evidence type="ECO:0000313" key="2">
    <source>
        <dbReference type="WBParaSite" id="maker-uti_cns_0002599-snap-gene-0.2-mRNA-1"/>
    </source>
</evidence>
<reference evidence="2" key="1">
    <citation type="submission" date="2016-11" db="UniProtKB">
        <authorList>
            <consortium name="WormBaseParasite"/>
        </authorList>
    </citation>
    <scope>IDENTIFICATION</scope>
</reference>
<name>A0A1I8GQ40_9PLAT</name>
<dbReference type="AlphaFoldDB" id="A0A1I8GQ40"/>
<sequence length="37" mass="4035">MQFLRTATASIRSARCCSRSAPAAALLQMAPIITNRR</sequence>
<evidence type="ECO:0000313" key="1">
    <source>
        <dbReference type="Proteomes" id="UP000095280"/>
    </source>
</evidence>
<dbReference type="WBParaSite" id="maker-uti_cns_0002599-snap-gene-0.2-mRNA-1">
    <property type="protein sequence ID" value="maker-uti_cns_0002599-snap-gene-0.2-mRNA-1"/>
    <property type="gene ID" value="maker-uti_cns_0002599-snap-gene-0.2"/>
</dbReference>
<proteinExistence type="predicted"/>
<accession>A0A1I8GQ40</accession>
<dbReference type="Proteomes" id="UP000095280">
    <property type="component" value="Unplaced"/>
</dbReference>
<organism evidence="1 2">
    <name type="scientific">Macrostomum lignano</name>
    <dbReference type="NCBI Taxonomy" id="282301"/>
    <lineage>
        <taxon>Eukaryota</taxon>
        <taxon>Metazoa</taxon>
        <taxon>Spiralia</taxon>
        <taxon>Lophotrochozoa</taxon>
        <taxon>Platyhelminthes</taxon>
        <taxon>Rhabditophora</taxon>
        <taxon>Macrostomorpha</taxon>
        <taxon>Macrostomida</taxon>
        <taxon>Macrostomidae</taxon>
        <taxon>Macrostomum</taxon>
    </lineage>
</organism>
<protein>
    <submittedName>
        <fullName evidence="2">Uncharacterized protein</fullName>
    </submittedName>
</protein>
<keyword evidence="1" id="KW-1185">Reference proteome</keyword>